<accession>A0A417Z243</accession>
<evidence type="ECO:0000313" key="4">
    <source>
        <dbReference type="Proteomes" id="UP000284822"/>
    </source>
</evidence>
<name>A0A417Z243_9LACO</name>
<dbReference type="EMBL" id="QOCS01000029">
    <property type="protein sequence ID" value="RHW44624.1"/>
    <property type="molecule type" value="Genomic_DNA"/>
</dbReference>
<dbReference type="GO" id="GO:0019082">
    <property type="term" value="P:viral protein processing"/>
    <property type="evidence" value="ECO:0007669"/>
    <property type="project" value="InterPro"/>
</dbReference>
<keyword evidence="1" id="KW-1133">Transmembrane helix</keyword>
<dbReference type="AlphaFoldDB" id="A0A417Z243"/>
<dbReference type="GO" id="GO:0008233">
    <property type="term" value="F:peptidase activity"/>
    <property type="evidence" value="ECO:0007669"/>
    <property type="project" value="InterPro"/>
</dbReference>
<keyword evidence="1" id="KW-0812">Transmembrane</keyword>
<reference evidence="3 4" key="1">
    <citation type="submission" date="2018-07" db="EMBL/GenBank/DDBJ databases">
        <title>Genome sequences of six Lactobacillus spp. isolated from bumble bee guts.</title>
        <authorList>
            <person name="Motta E.V.S."/>
            <person name="Moran N.A."/>
        </authorList>
    </citation>
    <scope>NUCLEOTIDE SEQUENCE [LARGE SCALE GENOMIC DNA]</scope>
    <source>
        <strain evidence="3 4">LV-8.1</strain>
    </source>
</reference>
<protein>
    <recommendedName>
        <fullName evidence="2">Peptidase C30 domain-containing protein</fullName>
    </recommendedName>
</protein>
<dbReference type="InterPro" id="IPR008740">
    <property type="entry name" value="Peptidase_C30_CoV"/>
</dbReference>
<keyword evidence="1" id="KW-0472">Membrane</keyword>
<dbReference type="NCBIfam" id="NF033608">
    <property type="entry name" value="type_I_tox_Fst"/>
    <property type="match status" value="1"/>
</dbReference>
<evidence type="ECO:0000256" key="1">
    <source>
        <dbReference type="SAM" id="Phobius"/>
    </source>
</evidence>
<organism evidence="3 4">
    <name type="scientific">Bombilactobacillus bombi</name>
    <dbReference type="NCBI Taxonomy" id="1303590"/>
    <lineage>
        <taxon>Bacteria</taxon>
        <taxon>Bacillati</taxon>
        <taxon>Bacillota</taxon>
        <taxon>Bacilli</taxon>
        <taxon>Lactobacillales</taxon>
        <taxon>Lactobacillaceae</taxon>
        <taxon>Bombilactobacillus</taxon>
    </lineage>
</organism>
<dbReference type="PROSITE" id="PS51442">
    <property type="entry name" value="M_PRO"/>
    <property type="match status" value="1"/>
</dbReference>
<evidence type="ECO:0000313" key="3">
    <source>
        <dbReference type="EMBL" id="RHW44624.1"/>
    </source>
</evidence>
<feature type="transmembrane region" description="Helical" evidence="1">
    <location>
        <begin position="6"/>
        <end position="25"/>
    </location>
</feature>
<gene>
    <name evidence="3" type="ORF">DS832_08905</name>
</gene>
<feature type="domain" description="Peptidase C30" evidence="2">
    <location>
        <begin position="1"/>
        <end position="29"/>
    </location>
</feature>
<proteinExistence type="predicted"/>
<dbReference type="Proteomes" id="UP000284822">
    <property type="component" value="Unassembled WGS sequence"/>
</dbReference>
<evidence type="ECO:0000259" key="2">
    <source>
        <dbReference type="PROSITE" id="PS51442"/>
    </source>
</evidence>
<dbReference type="RefSeq" id="WP_118911257.1">
    <property type="nucleotide sequence ID" value="NZ_JBHLWZ010000003.1"/>
</dbReference>
<comment type="caution">
    <text evidence="3">The sequence shown here is derived from an EMBL/GenBank/DDBJ whole genome shotgun (WGS) entry which is preliminary data.</text>
</comment>
<sequence>MLNLFSQIIAAIISGCAVTYFSWWLNNHK</sequence>